<keyword evidence="1" id="KW-0472">Membrane</keyword>
<keyword evidence="1" id="KW-0812">Transmembrane</keyword>
<dbReference type="EMBL" id="CP102453">
    <property type="protein sequence ID" value="UUX34362.1"/>
    <property type="molecule type" value="Genomic_DNA"/>
</dbReference>
<dbReference type="Proteomes" id="UP001315967">
    <property type="component" value="Chromosome"/>
</dbReference>
<evidence type="ECO:0000313" key="3">
    <source>
        <dbReference type="Proteomes" id="UP001315967"/>
    </source>
</evidence>
<proteinExistence type="predicted"/>
<keyword evidence="3" id="KW-1185">Reference proteome</keyword>
<reference evidence="2 3" key="1">
    <citation type="submission" date="2022-08" db="EMBL/GenBank/DDBJ databases">
        <title>Aerococcaceae sp. nov isolated from spoiled eye mask.</title>
        <authorList>
            <person name="Zhou G."/>
            <person name="Xie X.-B."/>
            <person name="Shi Q.-S."/>
            <person name="Wang Y.-S."/>
            <person name="Wen X."/>
            <person name="Peng H."/>
            <person name="Yang X.-J."/>
            <person name="Tao H.-B."/>
            <person name="Huang X.-M."/>
        </authorList>
    </citation>
    <scope>NUCLEOTIDE SEQUENCE [LARGE SCALE GENOMIC DNA]</scope>
    <source>
        <strain evidence="3">DM20194951</strain>
    </source>
</reference>
<feature type="transmembrane region" description="Helical" evidence="1">
    <location>
        <begin position="33"/>
        <end position="50"/>
    </location>
</feature>
<name>A0ABY5P6K9_9LACT</name>
<evidence type="ECO:0008006" key="4">
    <source>
        <dbReference type="Google" id="ProtNLM"/>
    </source>
</evidence>
<evidence type="ECO:0000256" key="1">
    <source>
        <dbReference type="SAM" id="Phobius"/>
    </source>
</evidence>
<organism evidence="2 3">
    <name type="scientific">Fundicoccus culcitae</name>
    <dbReference type="NCBI Taxonomy" id="2969821"/>
    <lineage>
        <taxon>Bacteria</taxon>
        <taxon>Bacillati</taxon>
        <taxon>Bacillota</taxon>
        <taxon>Bacilli</taxon>
        <taxon>Lactobacillales</taxon>
        <taxon>Aerococcaceae</taxon>
        <taxon>Fundicoccus</taxon>
    </lineage>
</organism>
<keyword evidence="1" id="KW-1133">Transmembrane helix</keyword>
<evidence type="ECO:0000313" key="2">
    <source>
        <dbReference type="EMBL" id="UUX34362.1"/>
    </source>
</evidence>
<protein>
    <recommendedName>
        <fullName evidence="4">Cell shape-determining protein</fullName>
    </recommendedName>
</protein>
<sequence>MRDVTGTADDKEKNGFFKKRTTSKTNKGKSLNFRWLYIVLLIIIAVYYYIALPPIHYASGEFWFFAGLISIGILIIEVLNDGVELFTEKRNFSFKKISWKYKSLLFLWVGVLVIALVSRVIFSPFFFSEAYSNMITIETADFETDFPETNVNQIPLIDRDTAMRLGNRRLGALTELVSQFEVADDYTQININDYPYRVSPLEYAGFFRWLNNFRDGIPHYIRVDNVTGDVTLETPEQPIKYSKSDLFNRDVMRRLRFSNPFTLFNDPSFEVDDNGIPYYIATTYTRNFFLYEPEANGVITLNAMTGETTRYGIDEIPTWIDRVHPSELVLHQLEMNGKYSNGFWNSMFSQEGVTQPTAGYNYLPINDDLYLYTGITSVAADESNIGFVLVNLRTKEATMYPLDAAEEFSAMQSAEGSVQETGYTATFPLLINLEGRPMYILSLKDGSGLIKEYALIDVQNYQRVYVEPTVERLLLSYAQENPLSVDEIETEEDLQELTGLVDDVQAVVVEGNTVYYFLMDGNVYRANISINQELPFLEEGTQVDFLTTEEGQVREISW</sequence>
<feature type="transmembrane region" description="Helical" evidence="1">
    <location>
        <begin position="62"/>
        <end position="83"/>
    </location>
</feature>
<gene>
    <name evidence="2" type="ORF">NRE15_01550</name>
</gene>
<accession>A0ABY5P6K9</accession>
<dbReference type="RefSeq" id="WP_313793865.1">
    <property type="nucleotide sequence ID" value="NZ_CP102453.1"/>
</dbReference>
<feature type="transmembrane region" description="Helical" evidence="1">
    <location>
        <begin position="104"/>
        <end position="127"/>
    </location>
</feature>